<sequence length="200" mass="21509">MSAVRQFGRTRWLSLALLVVVGVLGAGAVIAMPWWQDRTAAIAGERLRDFPAIDPATLDSDQSRLVSVLRGEYDHPGDGPKYAQGANEPWCADFVSWTLRQAGHPLSNPNSGGWRIPGVATLQEYFEANDRFAALGSGYRPRTGDIVIYAPGSPFGQHTNVVLASDDHTLTTIGGNEAGGVRIHRYDPATVPGIVGFGHM</sequence>
<dbReference type="Proteomes" id="UP000019150">
    <property type="component" value="Chromosome"/>
</dbReference>
<dbReference type="STRING" id="1415166.NONO_c64760"/>
<keyword evidence="4" id="KW-1185">Reference proteome</keyword>
<evidence type="ECO:0000313" key="4">
    <source>
        <dbReference type="Proteomes" id="UP000019150"/>
    </source>
</evidence>
<dbReference type="Pfam" id="PF05257">
    <property type="entry name" value="CHAP"/>
    <property type="match status" value="1"/>
</dbReference>
<organism evidence="3 4">
    <name type="scientific">Nocardia nova SH22a</name>
    <dbReference type="NCBI Taxonomy" id="1415166"/>
    <lineage>
        <taxon>Bacteria</taxon>
        <taxon>Bacillati</taxon>
        <taxon>Actinomycetota</taxon>
        <taxon>Actinomycetes</taxon>
        <taxon>Mycobacteriales</taxon>
        <taxon>Nocardiaceae</taxon>
        <taxon>Nocardia</taxon>
    </lineage>
</organism>
<dbReference type="eggNOG" id="COG4322">
    <property type="taxonomic scope" value="Bacteria"/>
</dbReference>
<feature type="transmembrane region" description="Helical" evidence="1">
    <location>
        <begin position="12"/>
        <end position="35"/>
    </location>
</feature>
<dbReference type="AlphaFoldDB" id="W5TVN5"/>
<dbReference type="InterPro" id="IPR007921">
    <property type="entry name" value="CHAP_dom"/>
</dbReference>
<reference evidence="3 4" key="1">
    <citation type="journal article" date="2014" name="Appl. Environ. Microbiol.">
        <title>Insights into the Microbial Degradation of Rubber and Gutta-Percha by Analysis of the Complete Genome of Nocardia nova SH22a.</title>
        <authorList>
            <person name="Luo Q."/>
            <person name="Hiessl S."/>
            <person name="Poehlein A."/>
            <person name="Daniel R."/>
            <person name="Steinbuchel A."/>
        </authorList>
    </citation>
    <scope>NUCLEOTIDE SEQUENCE [LARGE SCALE GENOMIC DNA]</scope>
    <source>
        <strain evidence="3">SH22a</strain>
    </source>
</reference>
<keyword evidence="1" id="KW-0812">Transmembrane</keyword>
<evidence type="ECO:0000256" key="1">
    <source>
        <dbReference type="SAM" id="Phobius"/>
    </source>
</evidence>
<keyword evidence="1" id="KW-1133">Transmembrane helix</keyword>
<gene>
    <name evidence="3" type="ORF">NONO_c64760</name>
</gene>
<dbReference type="RefSeq" id="WP_025352565.1">
    <property type="nucleotide sequence ID" value="NZ_CP006850.1"/>
</dbReference>
<feature type="domain" description="Peptidase C51" evidence="2">
    <location>
        <begin position="86"/>
        <end position="176"/>
    </location>
</feature>
<protein>
    <submittedName>
        <fullName evidence="3">CHAP domain-containing protein</fullName>
    </submittedName>
</protein>
<proteinExistence type="predicted"/>
<dbReference type="PATRIC" id="fig|1415166.3.peg.6656"/>
<dbReference type="KEGG" id="nno:NONO_c64760"/>
<dbReference type="EMBL" id="CP006850">
    <property type="protein sequence ID" value="AHH21246.1"/>
    <property type="molecule type" value="Genomic_DNA"/>
</dbReference>
<evidence type="ECO:0000259" key="2">
    <source>
        <dbReference type="Pfam" id="PF05257"/>
    </source>
</evidence>
<evidence type="ECO:0000313" key="3">
    <source>
        <dbReference type="EMBL" id="AHH21246.1"/>
    </source>
</evidence>
<accession>W5TVN5</accession>
<dbReference type="HOGENOM" id="CLU_117055_0_0_11"/>
<dbReference type="OrthoDB" id="9812962at2"/>
<keyword evidence="1" id="KW-0472">Membrane</keyword>
<name>W5TVN5_9NOCA</name>